<dbReference type="Proteomes" id="UP000540698">
    <property type="component" value="Unassembled WGS sequence"/>
</dbReference>
<evidence type="ECO:0000313" key="3">
    <source>
        <dbReference type="Proteomes" id="UP000540698"/>
    </source>
</evidence>
<reference evidence="2 3" key="1">
    <citation type="submission" date="2020-04" db="EMBL/GenBank/DDBJ databases">
        <title>MicrobeNet Type strains.</title>
        <authorList>
            <person name="Nicholson A.C."/>
        </authorList>
    </citation>
    <scope>NUCLEOTIDE SEQUENCE [LARGE SCALE GENOMIC DNA]</scope>
    <source>
        <strain evidence="2 3">DSM 44956</strain>
    </source>
</reference>
<proteinExistence type="predicted"/>
<sequence>MTVPSPRNWPFIATKEHRRFVEFADTVKRDRTIGICYGAAGIGKKLSASRYSRWDKAAHLLTTWGRREDSDADVYAALARCRTVFYTPTVAAPLRQLRDDLQRLTMRVNFCIGDHVRPDRRVHESIDYVELVIIDEAERLPGTAIEHLRDQYDRGDHGLLFIGMPGIEKTFARYPQLYSRVGFAHHYRPLTGEELTFVLSRHWHKLGLDLDADDCTDAQAVAAVARITGGNFRLLQRLFAQIQRIMRINELHTITADVVETARSTLVIGTTT</sequence>
<dbReference type="AlphaFoldDB" id="A0A7X6R7B2"/>
<evidence type="ECO:0000313" key="2">
    <source>
        <dbReference type="EMBL" id="NKY31419.1"/>
    </source>
</evidence>
<evidence type="ECO:0000259" key="1">
    <source>
        <dbReference type="Pfam" id="PF13401"/>
    </source>
</evidence>
<dbReference type="GO" id="GO:0016887">
    <property type="term" value="F:ATP hydrolysis activity"/>
    <property type="evidence" value="ECO:0007669"/>
    <property type="project" value="InterPro"/>
</dbReference>
<dbReference type="Pfam" id="PF13401">
    <property type="entry name" value="AAA_22"/>
    <property type="match status" value="1"/>
</dbReference>
<keyword evidence="3" id="KW-1185">Reference proteome</keyword>
<dbReference type="EMBL" id="JAAXOS010000034">
    <property type="protein sequence ID" value="NKY31419.1"/>
    <property type="molecule type" value="Genomic_DNA"/>
</dbReference>
<feature type="domain" description="ORC1/DEAH AAA+ ATPase" evidence="1">
    <location>
        <begin position="30"/>
        <end position="170"/>
    </location>
</feature>
<organism evidence="2 3">
    <name type="scientific">Nocardia gamkensis</name>
    <dbReference type="NCBI Taxonomy" id="352869"/>
    <lineage>
        <taxon>Bacteria</taxon>
        <taxon>Bacillati</taxon>
        <taxon>Actinomycetota</taxon>
        <taxon>Actinomycetes</taxon>
        <taxon>Mycobacteriales</taxon>
        <taxon>Nocardiaceae</taxon>
        <taxon>Nocardia</taxon>
    </lineage>
</organism>
<gene>
    <name evidence="2" type="ORF">HGB38_35315</name>
</gene>
<dbReference type="InterPro" id="IPR049945">
    <property type="entry name" value="AAA_22"/>
</dbReference>
<protein>
    <submittedName>
        <fullName evidence="2">AAA family ATPase</fullName>
    </submittedName>
</protein>
<name>A0A7X6R7B2_9NOCA</name>
<dbReference type="SUPFAM" id="SSF52540">
    <property type="entry name" value="P-loop containing nucleoside triphosphate hydrolases"/>
    <property type="match status" value="1"/>
</dbReference>
<accession>A0A7X6R7B2</accession>
<comment type="caution">
    <text evidence="2">The sequence shown here is derived from an EMBL/GenBank/DDBJ whole genome shotgun (WGS) entry which is preliminary data.</text>
</comment>
<dbReference type="InterPro" id="IPR027417">
    <property type="entry name" value="P-loop_NTPase"/>
</dbReference>